<sequence>NKYGERDYEQDSDNDKAQESDIESTLGPELLIANGINGRVNSDHAGHRSHMTGL</sequence>
<dbReference type="HOGENOM" id="CLU_205459_0_0_1"/>
<reference evidence="2 3" key="1">
    <citation type="submission" date="2014-04" db="EMBL/GenBank/DDBJ databases">
        <title>Evolutionary Origins and Diversification of the Mycorrhizal Mutualists.</title>
        <authorList>
            <consortium name="DOE Joint Genome Institute"/>
            <consortium name="Mycorrhizal Genomics Consortium"/>
            <person name="Kohler A."/>
            <person name="Kuo A."/>
            <person name="Nagy L.G."/>
            <person name="Floudas D."/>
            <person name="Copeland A."/>
            <person name="Barry K.W."/>
            <person name="Cichocki N."/>
            <person name="Veneault-Fourrey C."/>
            <person name="LaButti K."/>
            <person name="Lindquist E.A."/>
            <person name="Lipzen A."/>
            <person name="Lundell T."/>
            <person name="Morin E."/>
            <person name="Murat C."/>
            <person name="Riley R."/>
            <person name="Ohm R."/>
            <person name="Sun H."/>
            <person name="Tunlid A."/>
            <person name="Henrissat B."/>
            <person name="Grigoriev I.V."/>
            <person name="Hibbett D.S."/>
            <person name="Martin F."/>
        </authorList>
    </citation>
    <scope>NUCLEOTIDE SEQUENCE [LARGE SCALE GENOMIC DNA]</scope>
    <source>
        <strain evidence="2 3">MD-312</strain>
    </source>
</reference>
<dbReference type="Proteomes" id="UP000053820">
    <property type="component" value="Unassembled WGS sequence"/>
</dbReference>
<organism evidence="2 3">
    <name type="scientific">Hydnomerulius pinastri MD-312</name>
    <dbReference type="NCBI Taxonomy" id="994086"/>
    <lineage>
        <taxon>Eukaryota</taxon>
        <taxon>Fungi</taxon>
        <taxon>Dikarya</taxon>
        <taxon>Basidiomycota</taxon>
        <taxon>Agaricomycotina</taxon>
        <taxon>Agaricomycetes</taxon>
        <taxon>Agaricomycetidae</taxon>
        <taxon>Boletales</taxon>
        <taxon>Boletales incertae sedis</taxon>
        <taxon>Leucogyrophana</taxon>
    </lineage>
</organism>
<feature type="compositionally biased region" description="Basic and acidic residues" evidence="1">
    <location>
        <begin position="1"/>
        <end position="19"/>
    </location>
</feature>
<name>A0A0C9W3K7_9AGAM</name>
<evidence type="ECO:0000313" key="2">
    <source>
        <dbReference type="EMBL" id="KIJ60803.1"/>
    </source>
</evidence>
<feature type="non-terminal residue" evidence="2">
    <location>
        <position position="1"/>
    </location>
</feature>
<accession>A0A0C9W3K7</accession>
<dbReference type="EMBL" id="KN839868">
    <property type="protein sequence ID" value="KIJ60803.1"/>
    <property type="molecule type" value="Genomic_DNA"/>
</dbReference>
<protein>
    <submittedName>
        <fullName evidence="2">Uncharacterized protein</fullName>
    </submittedName>
</protein>
<evidence type="ECO:0000313" key="3">
    <source>
        <dbReference type="Proteomes" id="UP000053820"/>
    </source>
</evidence>
<evidence type="ECO:0000256" key="1">
    <source>
        <dbReference type="SAM" id="MobiDB-lite"/>
    </source>
</evidence>
<dbReference type="AlphaFoldDB" id="A0A0C9W3K7"/>
<feature type="region of interest" description="Disordered" evidence="1">
    <location>
        <begin position="1"/>
        <end position="29"/>
    </location>
</feature>
<proteinExistence type="predicted"/>
<gene>
    <name evidence="2" type="ORF">HYDPIDRAFT_116649</name>
</gene>
<keyword evidence="3" id="KW-1185">Reference proteome</keyword>